<evidence type="ECO:0000313" key="2">
    <source>
        <dbReference type="EMBL" id="MFB9904729.1"/>
    </source>
</evidence>
<gene>
    <name evidence="2" type="ORF">ACFFQA_12375</name>
</gene>
<evidence type="ECO:0000313" key="3">
    <source>
        <dbReference type="Proteomes" id="UP001589693"/>
    </source>
</evidence>
<accession>A0ABV5ZXJ9</accession>
<protein>
    <submittedName>
        <fullName evidence="2">Uncharacterized protein</fullName>
    </submittedName>
</protein>
<keyword evidence="3" id="KW-1185">Reference proteome</keyword>
<name>A0ABV5ZXJ9_9PSEU</name>
<reference evidence="2 3" key="1">
    <citation type="submission" date="2024-09" db="EMBL/GenBank/DDBJ databases">
        <authorList>
            <person name="Sun Q."/>
            <person name="Mori K."/>
        </authorList>
    </citation>
    <scope>NUCLEOTIDE SEQUENCE [LARGE SCALE GENOMIC DNA]</scope>
    <source>
        <strain evidence="2 3">TBRC 7907</strain>
    </source>
</reference>
<dbReference type="RefSeq" id="WP_377851928.1">
    <property type="nucleotide sequence ID" value="NZ_JBHLZU010000010.1"/>
</dbReference>
<organism evidence="2 3">
    <name type="scientific">Allokutzneria oryzae</name>
    <dbReference type="NCBI Taxonomy" id="1378989"/>
    <lineage>
        <taxon>Bacteria</taxon>
        <taxon>Bacillati</taxon>
        <taxon>Actinomycetota</taxon>
        <taxon>Actinomycetes</taxon>
        <taxon>Pseudonocardiales</taxon>
        <taxon>Pseudonocardiaceae</taxon>
        <taxon>Allokutzneria</taxon>
    </lineage>
</organism>
<keyword evidence="1" id="KW-0732">Signal</keyword>
<feature type="signal peptide" evidence="1">
    <location>
        <begin position="1"/>
        <end position="28"/>
    </location>
</feature>
<dbReference type="EMBL" id="JBHLZU010000010">
    <property type="protein sequence ID" value="MFB9904729.1"/>
    <property type="molecule type" value="Genomic_DNA"/>
</dbReference>
<dbReference type="Proteomes" id="UP001589693">
    <property type="component" value="Unassembled WGS sequence"/>
</dbReference>
<proteinExistence type="predicted"/>
<sequence length="137" mass="14848">MSNRIGSTLLAVLLAVGGAFTAVAPASAAPAWQCGWKWNGSDYKGGKACIRVNGGNFEAWAEISSVPKGCRSITLYVFEDSPNPRRGYTNFSCEKGKTDRIRVTTRNHKGIRTYAQVQIHTGDVTGPIRRESKSVKA</sequence>
<evidence type="ECO:0000256" key="1">
    <source>
        <dbReference type="SAM" id="SignalP"/>
    </source>
</evidence>
<comment type="caution">
    <text evidence="2">The sequence shown here is derived from an EMBL/GenBank/DDBJ whole genome shotgun (WGS) entry which is preliminary data.</text>
</comment>
<feature type="chain" id="PRO_5047223727" evidence="1">
    <location>
        <begin position="29"/>
        <end position="137"/>
    </location>
</feature>